<reference evidence="2 3" key="1">
    <citation type="journal article" date="2012" name="Environ. Microbiol.">
        <title>The genome of the ammonia-oxidizing Candidatus Nitrososphaera gargensis: insights into metabolic versatility and environmental adaptations.</title>
        <authorList>
            <person name="Spang A."/>
            <person name="Poehlein A."/>
            <person name="Offre P."/>
            <person name="Zumbragel S."/>
            <person name="Haider S."/>
            <person name="Rychlik N."/>
            <person name="Nowka B."/>
            <person name="Schmeisser C."/>
            <person name="Lebedeva E.V."/>
            <person name="Rattei T."/>
            <person name="Bohm C."/>
            <person name="Schmid M."/>
            <person name="Galushko A."/>
            <person name="Hatzenpichler R."/>
            <person name="Weinmaier T."/>
            <person name="Daniel R."/>
            <person name="Schleper C."/>
            <person name="Spieck E."/>
            <person name="Streit W."/>
            <person name="Wagner M."/>
        </authorList>
    </citation>
    <scope>NUCLEOTIDE SEQUENCE [LARGE SCALE GENOMIC DNA]</scope>
    <source>
        <strain evidence="3">Ga9.2</strain>
    </source>
</reference>
<accession>K0IGT9</accession>
<evidence type="ECO:0000313" key="3">
    <source>
        <dbReference type="Proteomes" id="UP000008037"/>
    </source>
</evidence>
<keyword evidence="1" id="KW-0812">Transmembrane</keyword>
<evidence type="ECO:0000256" key="1">
    <source>
        <dbReference type="SAM" id="Phobius"/>
    </source>
</evidence>
<dbReference type="AlphaFoldDB" id="K0IGT9"/>
<keyword evidence="1" id="KW-1133">Transmembrane helix</keyword>
<keyword evidence="1" id="KW-0472">Membrane</keyword>
<sequence length="143" mass="15368">MPTKVIIFAVAISALILGGTVMVFGLTAYYNSISNDAQTAAPPPPKDPHLLLPIAETKENSDKEEEQQQQQLTGKLSLYILPLDYGVRYQSSEIVSRIGNSLLPKITAAYYTTSGASPQGSHTFESVTLTEQNIAANLKADGL</sequence>
<feature type="transmembrane region" description="Helical" evidence="1">
    <location>
        <begin position="6"/>
        <end position="30"/>
    </location>
</feature>
<dbReference type="EMBL" id="CP002408">
    <property type="protein sequence ID" value="AFU58058.1"/>
    <property type="molecule type" value="Genomic_DNA"/>
</dbReference>
<organism evidence="2 3">
    <name type="scientific">Nitrososphaera gargensis (strain Ga9.2)</name>
    <dbReference type="NCBI Taxonomy" id="1237085"/>
    <lineage>
        <taxon>Archaea</taxon>
        <taxon>Nitrososphaerota</taxon>
        <taxon>Nitrososphaeria</taxon>
        <taxon>Nitrososphaerales</taxon>
        <taxon>Nitrososphaeraceae</taxon>
        <taxon>Nitrososphaera</taxon>
    </lineage>
</organism>
<dbReference type="Proteomes" id="UP000008037">
    <property type="component" value="Chromosome"/>
</dbReference>
<proteinExistence type="predicted"/>
<keyword evidence="3" id="KW-1185">Reference proteome</keyword>
<name>K0IGT9_NITGG</name>
<protein>
    <submittedName>
        <fullName evidence="2">Uncharacterized protein</fullName>
    </submittedName>
</protein>
<dbReference type="BioCyc" id="CNIT1237085:G1324-1114-MONOMER"/>
<gene>
    <name evidence="2" type="ordered locus">Ngar_c11160</name>
</gene>
<dbReference type="KEGG" id="nga:Ngar_c11160"/>
<dbReference type="InParanoid" id="K0IGT9"/>
<dbReference type="HOGENOM" id="CLU_1801756_0_0_2"/>
<evidence type="ECO:0000313" key="2">
    <source>
        <dbReference type="EMBL" id="AFU58058.1"/>
    </source>
</evidence>